<comment type="caution">
    <text evidence="9">The sequence shown here is derived from an EMBL/GenBank/DDBJ whole genome shotgun (WGS) entry which is preliminary data.</text>
</comment>
<name>A0A8T1YPN1_ARASU</name>
<keyword evidence="4" id="KW-0255">Endonuclease</keyword>
<organism evidence="9 10">
    <name type="scientific">Arabidopsis suecica</name>
    <name type="common">Swedish thale-cress</name>
    <name type="synonym">Cardaminopsis suecica</name>
    <dbReference type="NCBI Taxonomy" id="45249"/>
    <lineage>
        <taxon>Eukaryota</taxon>
        <taxon>Viridiplantae</taxon>
        <taxon>Streptophyta</taxon>
        <taxon>Embryophyta</taxon>
        <taxon>Tracheophyta</taxon>
        <taxon>Spermatophyta</taxon>
        <taxon>Magnoliopsida</taxon>
        <taxon>eudicotyledons</taxon>
        <taxon>Gunneridae</taxon>
        <taxon>Pentapetalae</taxon>
        <taxon>rosids</taxon>
        <taxon>malvids</taxon>
        <taxon>Brassicales</taxon>
        <taxon>Brassicaceae</taxon>
        <taxon>Camelineae</taxon>
        <taxon>Arabidopsis</taxon>
    </lineage>
</organism>
<sequence>MMEKLALAVVISARKLRPYFQSHPIEVLTSHPLRSILRGPSQSGRLAKWAIELSEYDIEYKSRTSTKAQVLADFLTELPLDDGIFVETDSTWKLHVDGSSSKQESGIGIRLETPTKEIIEQSFRLMFPASNNEAEYEALLAGLRLALAIGAEKIIAYCDSQLVVNQFAGDYEAKAPRMEAYLSAVKKLAGKFKEFELRSISVEETENDNSLEAEHFETPKTSSGNESSSLVVTISRIKSQDDELNPPLELPKRKPRRKSKDQEVPIKEPSQTEQSLPVDMKVQETIEDPDIPSEPEPRKFILKDNTSANDWGADWRVPIKNFILNEELPSNKWQARKLKIISAKYCIIKESLYKRGISDPYLLCIFRPEVEIVTSEVHEGLCGSDSSGRAMAFKIKRLGYFWPTMISDCIDYAKRCKKCQMHAPLIHQPSEILSSISAPYPFMRWSMDIVGPMHRSTRGVQYLLVLTDYFSKWNEAEAYISIQDSVVKTFLWKHIICRYGVPYEIVTDNGPQFISNDFEDFCSAWGIKLSYSTPRYPQGNGQAEASNKTILSNLKKRLNARKGGWYDELQPVLWAYRTTPRRATGETPFSLVYGMEAVVPAELNVPGLRRSEAPLNEESNSKLLEDVLDTIDERRDQSLIQLQNYQQLTARYYNSKLKNRPLNVGDFVLRRVFDNTKEEGAGKLGINWEGPYQITEKI</sequence>
<evidence type="ECO:0000256" key="2">
    <source>
        <dbReference type="ARBA" id="ARBA00022695"/>
    </source>
</evidence>
<accession>A0A8T1YPN1</accession>
<dbReference type="Pfam" id="PF17917">
    <property type="entry name" value="RT_RNaseH"/>
    <property type="match status" value="1"/>
</dbReference>
<evidence type="ECO:0000256" key="4">
    <source>
        <dbReference type="ARBA" id="ARBA00022759"/>
    </source>
</evidence>
<keyword evidence="1" id="KW-0808">Transferase</keyword>
<evidence type="ECO:0000256" key="5">
    <source>
        <dbReference type="ARBA" id="ARBA00022801"/>
    </source>
</evidence>
<proteinExistence type="predicted"/>
<dbReference type="EMBL" id="JAEFBJ010000012">
    <property type="protein sequence ID" value="KAG7547969.1"/>
    <property type="molecule type" value="Genomic_DNA"/>
</dbReference>
<dbReference type="PANTHER" id="PTHR48475">
    <property type="entry name" value="RIBONUCLEASE H"/>
    <property type="match status" value="1"/>
</dbReference>
<dbReference type="GO" id="GO:0015074">
    <property type="term" value="P:DNA integration"/>
    <property type="evidence" value="ECO:0007669"/>
    <property type="project" value="InterPro"/>
</dbReference>
<dbReference type="AlphaFoldDB" id="A0A8T1YPN1"/>
<keyword evidence="6" id="KW-0695">RNA-directed DNA polymerase</keyword>
<evidence type="ECO:0000256" key="6">
    <source>
        <dbReference type="ARBA" id="ARBA00022918"/>
    </source>
</evidence>
<dbReference type="InterPro" id="IPR001584">
    <property type="entry name" value="Integrase_cat-core"/>
</dbReference>
<evidence type="ECO:0000259" key="8">
    <source>
        <dbReference type="PROSITE" id="PS50994"/>
    </source>
</evidence>
<evidence type="ECO:0000313" key="9">
    <source>
        <dbReference type="EMBL" id="KAG7547969.1"/>
    </source>
</evidence>
<keyword evidence="3" id="KW-0540">Nuclease</keyword>
<evidence type="ECO:0000313" key="10">
    <source>
        <dbReference type="Proteomes" id="UP000694251"/>
    </source>
</evidence>
<dbReference type="GO" id="GO:0004523">
    <property type="term" value="F:RNA-DNA hybrid ribonuclease activity"/>
    <property type="evidence" value="ECO:0007669"/>
    <property type="project" value="InterPro"/>
</dbReference>
<dbReference type="GO" id="GO:0003964">
    <property type="term" value="F:RNA-directed DNA polymerase activity"/>
    <property type="evidence" value="ECO:0007669"/>
    <property type="project" value="UniProtKB-KW"/>
</dbReference>
<dbReference type="OrthoDB" id="1934939at2759"/>
<dbReference type="Pfam" id="PF00665">
    <property type="entry name" value="rve"/>
    <property type="match status" value="1"/>
</dbReference>
<feature type="domain" description="Integrase catalytic" evidence="8">
    <location>
        <begin position="437"/>
        <end position="596"/>
    </location>
</feature>
<dbReference type="PROSITE" id="PS50994">
    <property type="entry name" value="INTEGRASE"/>
    <property type="match status" value="1"/>
</dbReference>
<reference evidence="9 10" key="1">
    <citation type="submission" date="2020-12" db="EMBL/GenBank/DDBJ databases">
        <title>Concerted genomic and epigenomic changes stabilize Arabidopsis allopolyploids.</title>
        <authorList>
            <person name="Chen Z."/>
        </authorList>
    </citation>
    <scope>NUCLEOTIDE SEQUENCE [LARGE SCALE GENOMIC DNA]</scope>
    <source>
        <strain evidence="9">As9502</strain>
        <tissue evidence="9">Leaf</tissue>
    </source>
</reference>
<feature type="region of interest" description="Disordered" evidence="7">
    <location>
        <begin position="206"/>
        <end position="230"/>
    </location>
</feature>
<protein>
    <submittedName>
        <fullName evidence="9">Ribonuclease H domain</fullName>
    </submittedName>
</protein>
<keyword evidence="5" id="KW-0378">Hydrolase</keyword>
<dbReference type="InterPro" id="IPR002156">
    <property type="entry name" value="RNaseH_domain"/>
</dbReference>
<keyword evidence="10" id="KW-1185">Reference proteome</keyword>
<keyword evidence="2" id="KW-0548">Nucleotidyltransferase</keyword>
<evidence type="ECO:0000256" key="7">
    <source>
        <dbReference type="SAM" id="MobiDB-lite"/>
    </source>
</evidence>
<gene>
    <name evidence="9" type="ORF">ISN44_As12g031740</name>
</gene>
<dbReference type="InterPro" id="IPR041373">
    <property type="entry name" value="RT_RNaseH"/>
</dbReference>
<dbReference type="CDD" id="cd09279">
    <property type="entry name" value="RNase_HI_like"/>
    <property type="match status" value="1"/>
</dbReference>
<feature type="compositionally biased region" description="Polar residues" evidence="7">
    <location>
        <begin position="219"/>
        <end position="230"/>
    </location>
</feature>
<dbReference type="Pfam" id="PF13456">
    <property type="entry name" value="RVT_3"/>
    <property type="match status" value="1"/>
</dbReference>
<evidence type="ECO:0000256" key="1">
    <source>
        <dbReference type="ARBA" id="ARBA00022679"/>
    </source>
</evidence>
<dbReference type="PANTHER" id="PTHR48475:SF2">
    <property type="entry name" value="RIBONUCLEASE H"/>
    <property type="match status" value="1"/>
</dbReference>
<evidence type="ECO:0000256" key="3">
    <source>
        <dbReference type="ARBA" id="ARBA00022722"/>
    </source>
</evidence>
<dbReference type="Proteomes" id="UP000694251">
    <property type="component" value="Chromosome 12"/>
</dbReference>
<feature type="region of interest" description="Disordered" evidence="7">
    <location>
        <begin position="242"/>
        <end position="280"/>
    </location>
</feature>
<dbReference type="GO" id="GO:0003676">
    <property type="term" value="F:nucleic acid binding"/>
    <property type="evidence" value="ECO:0007669"/>
    <property type="project" value="InterPro"/>
</dbReference>